<keyword evidence="2" id="KW-1185">Reference proteome</keyword>
<proteinExistence type="predicted"/>
<dbReference type="AlphaFoldDB" id="A0A835C7N6"/>
<evidence type="ECO:0000313" key="2">
    <source>
        <dbReference type="Proteomes" id="UP000634136"/>
    </source>
</evidence>
<name>A0A835C7N6_9FABA</name>
<sequence length="34" mass="4115">MQKCFGRGKEKKPSLPRKRKYLVWSVDVVDEKDY</sequence>
<reference evidence="1" key="1">
    <citation type="submission" date="2020-09" db="EMBL/GenBank/DDBJ databases">
        <title>Genome-Enabled Discovery of Anthraquinone Biosynthesis in Senna tora.</title>
        <authorList>
            <person name="Kang S.-H."/>
            <person name="Pandey R.P."/>
            <person name="Lee C.-M."/>
            <person name="Sim J.-S."/>
            <person name="Jeong J.-T."/>
            <person name="Choi B.-S."/>
            <person name="Jung M."/>
            <person name="Ginzburg D."/>
            <person name="Zhao K."/>
            <person name="Won S.Y."/>
            <person name="Oh T.-J."/>
            <person name="Yu Y."/>
            <person name="Kim N.-H."/>
            <person name="Lee O.R."/>
            <person name="Lee T.-H."/>
            <person name="Bashyal P."/>
            <person name="Kim T.-S."/>
            <person name="Lee W.-H."/>
            <person name="Kawkins C."/>
            <person name="Kim C.-K."/>
            <person name="Kim J.S."/>
            <person name="Ahn B.O."/>
            <person name="Rhee S.Y."/>
            <person name="Sohng J.K."/>
        </authorList>
    </citation>
    <scope>NUCLEOTIDE SEQUENCE</scope>
    <source>
        <tissue evidence="1">Leaf</tissue>
    </source>
</reference>
<dbReference type="EMBL" id="JAAIUW010000005">
    <property type="protein sequence ID" value="KAF7832876.1"/>
    <property type="molecule type" value="Genomic_DNA"/>
</dbReference>
<organism evidence="1 2">
    <name type="scientific">Senna tora</name>
    <dbReference type="NCBI Taxonomy" id="362788"/>
    <lineage>
        <taxon>Eukaryota</taxon>
        <taxon>Viridiplantae</taxon>
        <taxon>Streptophyta</taxon>
        <taxon>Embryophyta</taxon>
        <taxon>Tracheophyta</taxon>
        <taxon>Spermatophyta</taxon>
        <taxon>Magnoliopsida</taxon>
        <taxon>eudicotyledons</taxon>
        <taxon>Gunneridae</taxon>
        <taxon>Pentapetalae</taxon>
        <taxon>rosids</taxon>
        <taxon>fabids</taxon>
        <taxon>Fabales</taxon>
        <taxon>Fabaceae</taxon>
        <taxon>Caesalpinioideae</taxon>
        <taxon>Cassia clade</taxon>
        <taxon>Senna</taxon>
    </lineage>
</organism>
<protein>
    <submittedName>
        <fullName evidence="1">Uncharacterized protein</fullName>
    </submittedName>
</protein>
<accession>A0A835C7N6</accession>
<evidence type="ECO:0000313" key="1">
    <source>
        <dbReference type="EMBL" id="KAF7832876.1"/>
    </source>
</evidence>
<comment type="caution">
    <text evidence="1">The sequence shown here is derived from an EMBL/GenBank/DDBJ whole genome shotgun (WGS) entry which is preliminary data.</text>
</comment>
<dbReference type="Proteomes" id="UP000634136">
    <property type="component" value="Unassembled WGS sequence"/>
</dbReference>
<gene>
    <name evidence="1" type="ORF">G2W53_015209</name>
</gene>